<dbReference type="AlphaFoldDB" id="A0A6H0XV37"/>
<dbReference type="InterPro" id="IPR001199">
    <property type="entry name" value="Cyt_B5-like_heme/steroid-bd"/>
</dbReference>
<dbReference type="OrthoDB" id="10257697at2759"/>
<keyword evidence="2" id="KW-0472">Membrane</keyword>
<dbReference type="InterPro" id="IPR050577">
    <property type="entry name" value="MAPR/NEUFC/NENF-like"/>
</dbReference>
<evidence type="ECO:0000256" key="1">
    <source>
        <dbReference type="ARBA" id="ARBA00038357"/>
    </source>
</evidence>
<dbReference type="SMART" id="SM01117">
    <property type="entry name" value="Cyt-b5"/>
    <property type="match status" value="1"/>
</dbReference>
<dbReference type="Proteomes" id="UP000503462">
    <property type="component" value="Chromosome 3"/>
</dbReference>
<dbReference type="InterPro" id="IPR036400">
    <property type="entry name" value="Cyt_B5-like_heme/steroid_sf"/>
</dbReference>
<feature type="domain" description="Cytochrome b5 heme-binding" evidence="3">
    <location>
        <begin position="53"/>
        <end position="130"/>
    </location>
</feature>
<keyword evidence="2" id="KW-0812">Transmembrane</keyword>
<accession>A0A6H0XV37</accession>
<dbReference type="EMBL" id="CP051141">
    <property type="protein sequence ID" value="QIW98309.1"/>
    <property type="molecule type" value="Genomic_DNA"/>
</dbReference>
<keyword evidence="5" id="KW-1185">Reference proteome</keyword>
<name>A0A6H0XV37_9PEZI</name>
<dbReference type="Pfam" id="PF00173">
    <property type="entry name" value="Cyt-b5"/>
    <property type="match status" value="1"/>
</dbReference>
<protein>
    <recommendedName>
        <fullName evidence="3">Cytochrome b5 heme-binding domain-containing protein</fullName>
    </recommendedName>
</protein>
<dbReference type="GO" id="GO:0012505">
    <property type="term" value="C:endomembrane system"/>
    <property type="evidence" value="ECO:0007669"/>
    <property type="project" value="TreeGrafter"/>
</dbReference>
<dbReference type="PANTHER" id="PTHR10281">
    <property type="entry name" value="MEMBRANE-ASSOCIATED PROGESTERONE RECEPTOR COMPONENT-RELATED"/>
    <property type="match status" value="1"/>
</dbReference>
<keyword evidence="2" id="KW-1133">Transmembrane helix</keyword>
<evidence type="ECO:0000313" key="4">
    <source>
        <dbReference type="EMBL" id="QIW98309.1"/>
    </source>
</evidence>
<dbReference type="SUPFAM" id="SSF55856">
    <property type="entry name" value="Cytochrome b5-like heme/steroid binding domain"/>
    <property type="match status" value="1"/>
</dbReference>
<proteinExistence type="inferred from homology"/>
<evidence type="ECO:0000259" key="3">
    <source>
        <dbReference type="SMART" id="SM01117"/>
    </source>
</evidence>
<comment type="similarity">
    <text evidence="1">Belongs to the cytochrome b5 family. MAPR subfamily.</text>
</comment>
<organism evidence="4 5">
    <name type="scientific">Peltaster fructicola</name>
    <dbReference type="NCBI Taxonomy" id="286661"/>
    <lineage>
        <taxon>Eukaryota</taxon>
        <taxon>Fungi</taxon>
        <taxon>Dikarya</taxon>
        <taxon>Ascomycota</taxon>
        <taxon>Pezizomycotina</taxon>
        <taxon>Dothideomycetes</taxon>
        <taxon>Dothideomycetes incertae sedis</taxon>
        <taxon>Peltaster</taxon>
    </lineage>
</organism>
<sequence length="199" mass="22264">MASSKTSQPSNKAEALKTSRVSLRLLSAVLIIVLSYLMYSSSFWWLQRWPVVLDDVQLRAYDGSDPSKPIYVALNGTIYDVTAGARFYGPGGTYHVLAGKDAARAFVTGCFEDDNPDLRGAEWAYVPKDVSDEQVQEELRKAKVEVEKVLDGWKKVFSGKTGKAYVEVGKVRRDVDWQSVPVKELCEQAEQKRPVAARR</sequence>
<evidence type="ECO:0000313" key="5">
    <source>
        <dbReference type="Proteomes" id="UP000503462"/>
    </source>
</evidence>
<dbReference type="GO" id="GO:0016020">
    <property type="term" value="C:membrane"/>
    <property type="evidence" value="ECO:0007669"/>
    <property type="project" value="TreeGrafter"/>
</dbReference>
<evidence type="ECO:0000256" key="2">
    <source>
        <dbReference type="SAM" id="Phobius"/>
    </source>
</evidence>
<reference evidence="4 5" key="1">
    <citation type="journal article" date="2016" name="Sci. Rep.">
        <title>Peltaster fructicola genome reveals evolution from an invasive phytopathogen to an ectophytic parasite.</title>
        <authorList>
            <person name="Xu C."/>
            <person name="Chen H."/>
            <person name="Gleason M.L."/>
            <person name="Xu J.R."/>
            <person name="Liu H."/>
            <person name="Zhang R."/>
            <person name="Sun G."/>
        </authorList>
    </citation>
    <scope>NUCLEOTIDE SEQUENCE [LARGE SCALE GENOMIC DNA]</scope>
    <source>
        <strain evidence="4 5">LNHT1506</strain>
    </source>
</reference>
<gene>
    <name evidence="4" type="ORF">AMS68_003827</name>
</gene>
<dbReference type="Gene3D" id="3.10.120.10">
    <property type="entry name" value="Cytochrome b5-like heme/steroid binding domain"/>
    <property type="match status" value="1"/>
</dbReference>
<feature type="transmembrane region" description="Helical" evidence="2">
    <location>
        <begin position="21"/>
        <end position="46"/>
    </location>
</feature>
<dbReference type="PANTHER" id="PTHR10281:SF76">
    <property type="entry name" value="CALCUTTA CUP-RELATED"/>
    <property type="match status" value="1"/>
</dbReference>